<name>A0A6L8MZG8_STRSU</name>
<accession>A0A6L8MZG8</accession>
<reference evidence="3 4" key="1">
    <citation type="submission" date="2019-11" db="EMBL/GenBank/DDBJ databases">
        <title>Divergent Streptococcus suis from cattle.</title>
        <authorList>
            <person name="Williamson C."/>
        </authorList>
    </citation>
    <scope>NUCLEOTIDE SEQUENCE [LARGE SCALE GENOMIC DNA]</scope>
    <source>
        <strain evidence="3 4">10-36905</strain>
    </source>
</reference>
<evidence type="ECO:0000313" key="3">
    <source>
        <dbReference type="EMBL" id="MYN70442.1"/>
    </source>
</evidence>
<evidence type="ECO:0000256" key="1">
    <source>
        <dbReference type="SAM" id="Coils"/>
    </source>
</evidence>
<sequence length="156" mass="17417">MMSFKPIETQEELDHIIGERLGRQKEKYADYDQLKNRVSELEKENGVLKSAAESTKASTSDLEKQIAELQGQVKTYEGKDLRLRVAVANGLPIELADRLAGDDEEAIKADAERLASFMKPTEPTPPMASTEPNVPKDANNNRELFRGMVQNLGLED</sequence>
<feature type="region of interest" description="Disordered" evidence="2">
    <location>
        <begin position="117"/>
        <end position="139"/>
    </location>
</feature>
<gene>
    <name evidence="3" type="ORF">GLP18_09535</name>
</gene>
<evidence type="ECO:0000256" key="2">
    <source>
        <dbReference type="SAM" id="MobiDB-lite"/>
    </source>
</evidence>
<dbReference type="RefSeq" id="WP_079278652.1">
    <property type="nucleotide sequence ID" value="NZ_CECR01000012.1"/>
</dbReference>
<comment type="caution">
    <text evidence="3">The sequence shown here is derived from an EMBL/GenBank/DDBJ whole genome shotgun (WGS) entry which is preliminary data.</text>
</comment>
<dbReference type="Proteomes" id="UP000483765">
    <property type="component" value="Unassembled WGS sequence"/>
</dbReference>
<keyword evidence="1" id="KW-0175">Coiled coil</keyword>
<protein>
    <submittedName>
        <fullName evidence="3">DUF4355 domain-containing protein</fullName>
    </submittedName>
</protein>
<dbReference type="Pfam" id="PF14265">
    <property type="entry name" value="DUF4355"/>
    <property type="match status" value="1"/>
</dbReference>
<organism evidence="3 4">
    <name type="scientific">Streptococcus suis</name>
    <dbReference type="NCBI Taxonomy" id="1307"/>
    <lineage>
        <taxon>Bacteria</taxon>
        <taxon>Bacillati</taxon>
        <taxon>Bacillota</taxon>
        <taxon>Bacilli</taxon>
        <taxon>Lactobacillales</taxon>
        <taxon>Streptococcaceae</taxon>
        <taxon>Streptococcus</taxon>
    </lineage>
</organism>
<dbReference type="EMBL" id="WNXH01000018">
    <property type="protein sequence ID" value="MYN70442.1"/>
    <property type="molecule type" value="Genomic_DNA"/>
</dbReference>
<proteinExistence type="predicted"/>
<evidence type="ECO:0000313" key="4">
    <source>
        <dbReference type="Proteomes" id="UP000483765"/>
    </source>
</evidence>
<feature type="coiled-coil region" evidence="1">
    <location>
        <begin position="24"/>
        <end position="79"/>
    </location>
</feature>
<dbReference type="InterPro" id="IPR025580">
    <property type="entry name" value="Gp46"/>
</dbReference>
<dbReference type="AlphaFoldDB" id="A0A6L8MZG8"/>